<sequence>MATTAWRENELSPDLWQAMFYTKYTTVRTAVITPILVVFMFVVLRAAGTRTLTQATLFNRIVSVAVGSLVGSVALRPNTPLTSTVIGTFIIVGAALLVDVAYAYKLLPASLVQAEPVLVYVDGVMQQHQLHRCLLTPDKVASEVRSRGYSSLAKVYAVVLEPSGSFSVISQDAARDGLELLHNVRGFSNHMCVTSAAAASGRHVIAHDSPAGWHGQQHNKPLAQGGRTSTQRTQIPAV</sequence>
<keyword evidence="3" id="KW-1003">Cell membrane</keyword>
<dbReference type="Pfam" id="PF04239">
    <property type="entry name" value="DUF421"/>
    <property type="match status" value="1"/>
</dbReference>
<keyword evidence="5 8" id="KW-1133">Transmembrane helix</keyword>
<keyword evidence="4 8" id="KW-0812">Transmembrane</keyword>
<dbReference type="InterPro" id="IPR023090">
    <property type="entry name" value="UPF0702_alpha/beta_dom_sf"/>
</dbReference>
<evidence type="ECO:0000256" key="5">
    <source>
        <dbReference type="ARBA" id="ARBA00022989"/>
    </source>
</evidence>
<evidence type="ECO:0000256" key="1">
    <source>
        <dbReference type="ARBA" id="ARBA00004651"/>
    </source>
</evidence>
<dbReference type="PANTHER" id="PTHR34582">
    <property type="entry name" value="UPF0702 TRANSMEMBRANE PROTEIN YCAP"/>
    <property type="match status" value="1"/>
</dbReference>
<dbReference type="GO" id="GO:0005886">
    <property type="term" value="C:plasma membrane"/>
    <property type="evidence" value="ECO:0007669"/>
    <property type="project" value="UniProtKB-SubCell"/>
</dbReference>
<comment type="subcellular location">
    <subcellularLocation>
        <location evidence="1">Cell membrane</location>
        <topology evidence="1">Multi-pass membrane protein</topology>
    </subcellularLocation>
</comment>
<dbReference type="Proteomes" id="UP000256970">
    <property type="component" value="Unassembled WGS sequence"/>
</dbReference>
<keyword evidence="6 8" id="KW-0472">Membrane</keyword>
<reference evidence="10 11" key="1">
    <citation type="submission" date="2016-10" db="EMBL/GenBank/DDBJ databases">
        <authorList>
            <person name="Cai Z."/>
        </authorList>
    </citation>
    <scope>NUCLEOTIDE SEQUENCE [LARGE SCALE GENOMIC DNA]</scope>
</reference>
<evidence type="ECO:0000256" key="8">
    <source>
        <dbReference type="SAM" id="Phobius"/>
    </source>
</evidence>
<evidence type="ECO:0000256" key="7">
    <source>
        <dbReference type="SAM" id="MobiDB-lite"/>
    </source>
</evidence>
<dbReference type="InterPro" id="IPR007353">
    <property type="entry name" value="DUF421"/>
</dbReference>
<name>A0A383VYI8_TETOB</name>
<dbReference type="Gene3D" id="3.30.240.20">
    <property type="entry name" value="bsu07140 like domains"/>
    <property type="match status" value="1"/>
</dbReference>
<evidence type="ECO:0000256" key="2">
    <source>
        <dbReference type="ARBA" id="ARBA00006448"/>
    </source>
</evidence>
<evidence type="ECO:0000256" key="4">
    <source>
        <dbReference type="ARBA" id="ARBA00022692"/>
    </source>
</evidence>
<protein>
    <recommendedName>
        <fullName evidence="9">YetF C-terminal domain-containing protein</fullName>
    </recommendedName>
</protein>
<dbReference type="AlphaFoldDB" id="A0A383VYI8"/>
<feature type="domain" description="YetF C-terminal" evidence="9">
    <location>
        <begin position="110"/>
        <end position="180"/>
    </location>
</feature>
<comment type="similarity">
    <text evidence="2">Belongs to the UPF0702 family.</text>
</comment>
<dbReference type="EMBL" id="FNXT01000963">
    <property type="protein sequence ID" value="SZX69903.1"/>
    <property type="molecule type" value="Genomic_DNA"/>
</dbReference>
<evidence type="ECO:0000259" key="9">
    <source>
        <dbReference type="Pfam" id="PF04239"/>
    </source>
</evidence>
<accession>A0A383VYI8</accession>
<keyword evidence="11" id="KW-1185">Reference proteome</keyword>
<gene>
    <name evidence="10" type="ORF">BQ4739_LOCUS10167</name>
</gene>
<proteinExistence type="inferred from homology"/>
<feature type="compositionally biased region" description="Polar residues" evidence="7">
    <location>
        <begin position="226"/>
        <end position="238"/>
    </location>
</feature>
<feature type="transmembrane region" description="Helical" evidence="8">
    <location>
        <begin position="57"/>
        <end position="75"/>
    </location>
</feature>
<evidence type="ECO:0000313" key="11">
    <source>
        <dbReference type="Proteomes" id="UP000256970"/>
    </source>
</evidence>
<evidence type="ECO:0000256" key="6">
    <source>
        <dbReference type="ARBA" id="ARBA00023136"/>
    </source>
</evidence>
<organism evidence="10 11">
    <name type="scientific">Tetradesmus obliquus</name>
    <name type="common">Green alga</name>
    <name type="synonym">Acutodesmus obliquus</name>
    <dbReference type="NCBI Taxonomy" id="3088"/>
    <lineage>
        <taxon>Eukaryota</taxon>
        <taxon>Viridiplantae</taxon>
        <taxon>Chlorophyta</taxon>
        <taxon>core chlorophytes</taxon>
        <taxon>Chlorophyceae</taxon>
        <taxon>CS clade</taxon>
        <taxon>Sphaeropleales</taxon>
        <taxon>Scenedesmaceae</taxon>
        <taxon>Tetradesmus</taxon>
    </lineage>
</organism>
<feature type="transmembrane region" description="Helical" evidence="8">
    <location>
        <begin position="25"/>
        <end position="45"/>
    </location>
</feature>
<feature type="region of interest" description="Disordered" evidence="7">
    <location>
        <begin position="209"/>
        <end position="238"/>
    </location>
</feature>
<evidence type="ECO:0000256" key="3">
    <source>
        <dbReference type="ARBA" id="ARBA00022475"/>
    </source>
</evidence>
<dbReference type="PANTHER" id="PTHR34582:SF6">
    <property type="entry name" value="UPF0702 TRANSMEMBRANE PROTEIN YCAP"/>
    <property type="match status" value="1"/>
</dbReference>
<feature type="transmembrane region" description="Helical" evidence="8">
    <location>
        <begin position="81"/>
        <end position="104"/>
    </location>
</feature>
<evidence type="ECO:0000313" key="10">
    <source>
        <dbReference type="EMBL" id="SZX69903.1"/>
    </source>
</evidence>